<keyword evidence="7" id="KW-0106">Calcium</keyword>
<comment type="pathway">
    <text evidence="2">Protein modification; protein glycosylation.</text>
</comment>
<gene>
    <name evidence="11" type="ORF">K444DRAFT_611168</name>
</gene>
<organism evidence="11 12">
    <name type="scientific">Hyaloscypha bicolor E</name>
    <dbReference type="NCBI Taxonomy" id="1095630"/>
    <lineage>
        <taxon>Eukaryota</taxon>
        <taxon>Fungi</taxon>
        <taxon>Dikarya</taxon>
        <taxon>Ascomycota</taxon>
        <taxon>Pezizomycotina</taxon>
        <taxon>Leotiomycetes</taxon>
        <taxon>Helotiales</taxon>
        <taxon>Hyaloscyphaceae</taxon>
        <taxon>Hyaloscypha</taxon>
        <taxon>Hyaloscypha bicolor</taxon>
    </lineage>
</organism>
<dbReference type="GeneID" id="36587971"/>
<dbReference type="SUPFAM" id="SSF48225">
    <property type="entry name" value="Seven-hairpin glycosidases"/>
    <property type="match status" value="1"/>
</dbReference>
<evidence type="ECO:0000256" key="9">
    <source>
        <dbReference type="ARBA" id="ARBA00047669"/>
    </source>
</evidence>
<dbReference type="InterPro" id="IPR036026">
    <property type="entry name" value="Seven-hairpin_glycosidases"/>
</dbReference>
<evidence type="ECO:0000256" key="8">
    <source>
        <dbReference type="ARBA" id="ARBA00023157"/>
    </source>
</evidence>
<keyword evidence="12" id="KW-1185">Reference proteome</keyword>
<reference evidence="11 12" key="1">
    <citation type="submission" date="2016-04" db="EMBL/GenBank/DDBJ databases">
        <title>A degradative enzymes factory behind the ericoid mycorrhizal symbiosis.</title>
        <authorList>
            <consortium name="DOE Joint Genome Institute"/>
            <person name="Martino E."/>
            <person name="Morin E."/>
            <person name="Grelet G."/>
            <person name="Kuo A."/>
            <person name="Kohler A."/>
            <person name="Daghino S."/>
            <person name="Barry K."/>
            <person name="Choi C."/>
            <person name="Cichocki N."/>
            <person name="Clum A."/>
            <person name="Copeland A."/>
            <person name="Hainaut M."/>
            <person name="Haridas S."/>
            <person name="Labutti K."/>
            <person name="Lindquist E."/>
            <person name="Lipzen A."/>
            <person name="Khouja H.-R."/>
            <person name="Murat C."/>
            <person name="Ohm R."/>
            <person name="Olson A."/>
            <person name="Spatafora J."/>
            <person name="Veneault-Fourrey C."/>
            <person name="Henrissat B."/>
            <person name="Grigoriev I."/>
            <person name="Martin F."/>
            <person name="Perotto S."/>
        </authorList>
    </citation>
    <scope>NUCLEOTIDE SEQUENCE [LARGE SCALE GENOMIC DNA]</scope>
    <source>
        <strain evidence="11 12">E</strain>
    </source>
</reference>
<dbReference type="InterPro" id="IPR050749">
    <property type="entry name" value="Glycosyl_Hydrolase_47"/>
</dbReference>
<dbReference type="Pfam" id="PF01532">
    <property type="entry name" value="Glyco_hydro_47"/>
    <property type="match status" value="1"/>
</dbReference>
<evidence type="ECO:0000256" key="6">
    <source>
        <dbReference type="ARBA" id="ARBA00022801"/>
    </source>
</evidence>
<dbReference type="InterPro" id="IPR001382">
    <property type="entry name" value="Glyco_hydro_47"/>
</dbReference>
<dbReference type="PANTHER" id="PTHR11742">
    <property type="entry name" value="MANNOSYL-OLIGOSACCHARIDE ALPHA-1,2-MANNOSIDASE-RELATED"/>
    <property type="match status" value="1"/>
</dbReference>
<evidence type="ECO:0000256" key="7">
    <source>
        <dbReference type="ARBA" id="ARBA00022837"/>
    </source>
</evidence>
<keyword evidence="8" id="KW-1015">Disulfide bond</keyword>
<dbReference type="RefSeq" id="XP_024738855.1">
    <property type="nucleotide sequence ID" value="XM_024879894.1"/>
</dbReference>
<dbReference type="Proteomes" id="UP000235371">
    <property type="component" value="Unassembled WGS sequence"/>
</dbReference>
<evidence type="ECO:0000313" key="12">
    <source>
        <dbReference type="Proteomes" id="UP000235371"/>
    </source>
</evidence>
<protein>
    <recommendedName>
        <fullName evidence="4">mannosyl-oligosaccharide 1,2-alpha-mannosidase</fullName>
        <ecNumber evidence="4">3.2.1.113</ecNumber>
    </recommendedName>
</protein>
<evidence type="ECO:0000256" key="5">
    <source>
        <dbReference type="ARBA" id="ARBA00022723"/>
    </source>
</evidence>
<keyword evidence="5" id="KW-0479">Metal-binding</keyword>
<dbReference type="InParanoid" id="A0A2J6TG04"/>
<evidence type="ECO:0000256" key="1">
    <source>
        <dbReference type="ARBA" id="ARBA00001913"/>
    </source>
</evidence>
<dbReference type="GO" id="GO:0005509">
    <property type="term" value="F:calcium ion binding"/>
    <property type="evidence" value="ECO:0007669"/>
    <property type="project" value="InterPro"/>
</dbReference>
<dbReference type="GO" id="GO:0005975">
    <property type="term" value="P:carbohydrate metabolic process"/>
    <property type="evidence" value="ECO:0007669"/>
    <property type="project" value="InterPro"/>
</dbReference>
<dbReference type="PANTHER" id="PTHR11742:SF55">
    <property type="entry name" value="ENDOPLASMIC RETICULUM MANNOSYL-OLIGOSACCHARIDE 1,2-ALPHA-MANNOSIDASE"/>
    <property type="match status" value="1"/>
</dbReference>
<evidence type="ECO:0000256" key="4">
    <source>
        <dbReference type="ARBA" id="ARBA00012238"/>
    </source>
</evidence>
<dbReference type="OrthoDB" id="8118055at2759"/>
<comment type="catalytic activity">
    <reaction evidence="9">
        <text>N(4)-(alpha-D-Man-(1-&gt;2)-alpha-D-Man-(1-&gt;2)-alpha-D-Man-(1-&gt;3)-[alpha-D-Man-(1-&gt;3)-[alpha-D-Man-(1-&gt;2)-alpha-D-Man-(1-&gt;6)]-alpha-D-Man-(1-&gt;6)]-beta-D-Man-(1-&gt;4)-beta-D-GlcNAc-(1-&gt;4)-beta-D-GlcNAc)-L-asparaginyl-[protein] (N-glucan mannose isomer 8A1,2,3B1,3) + 3 H2O = N(4)-(alpha-D-Man-(1-&gt;3)-[alpha-D-Man-(1-&gt;3)-[alpha-D-Man-(1-&gt;6)]-alpha-D-Man-(1-&gt;6)]-beta-D-Man-(1-&gt;4)-beta-D-GlcNAc-(1-&gt;4)-beta-D-GlcNAc)-L-asparaginyl-[protein] (N-glucan mannose isomer 5A1,2) + 3 beta-D-mannose</text>
        <dbReference type="Rhea" id="RHEA:56028"/>
        <dbReference type="Rhea" id="RHEA-COMP:14358"/>
        <dbReference type="Rhea" id="RHEA-COMP:14367"/>
        <dbReference type="ChEBI" id="CHEBI:15377"/>
        <dbReference type="ChEBI" id="CHEBI:28563"/>
        <dbReference type="ChEBI" id="CHEBI:59087"/>
        <dbReference type="ChEBI" id="CHEBI:60628"/>
        <dbReference type="EC" id="3.2.1.113"/>
    </reaction>
</comment>
<evidence type="ECO:0000256" key="2">
    <source>
        <dbReference type="ARBA" id="ARBA00004922"/>
    </source>
</evidence>
<comment type="similarity">
    <text evidence="3">Belongs to the glycosyl hydrolase 47 family.</text>
</comment>
<evidence type="ECO:0000256" key="3">
    <source>
        <dbReference type="ARBA" id="ARBA00007658"/>
    </source>
</evidence>
<proteinExistence type="inferred from homology"/>
<name>A0A2J6TG04_9HELO</name>
<dbReference type="GO" id="GO:0004571">
    <property type="term" value="F:mannosyl-oligosaccharide 1,2-alpha-mannosidase activity"/>
    <property type="evidence" value="ECO:0007669"/>
    <property type="project" value="UniProtKB-EC"/>
</dbReference>
<dbReference type="GO" id="GO:0016020">
    <property type="term" value="C:membrane"/>
    <property type="evidence" value="ECO:0007669"/>
    <property type="project" value="InterPro"/>
</dbReference>
<dbReference type="Gene3D" id="1.50.10.10">
    <property type="match status" value="1"/>
</dbReference>
<sequence length="95" mass="11011">MTSAGPFPSSSNSKTAWKKDYIVKPLDAHNLQRPETVESLFMMYRITNDPIYREWGWKIFKAFQKYGILEDGQGYTSLDNVNAVPPSRRDNMESF</sequence>
<evidence type="ECO:0000313" key="11">
    <source>
        <dbReference type="EMBL" id="PMD61951.1"/>
    </source>
</evidence>
<dbReference type="UniPathway" id="UPA00378"/>
<dbReference type="GO" id="GO:0036503">
    <property type="term" value="P:ERAD pathway"/>
    <property type="evidence" value="ECO:0007669"/>
    <property type="project" value="UniProtKB-ARBA"/>
</dbReference>
<dbReference type="AlphaFoldDB" id="A0A2J6TG04"/>
<accession>A0A2J6TG04</accession>
<dbReference type="GO" id="GO:0005783">
    <property type="term" value="C:endoplasmic reticulum"/>
    <property type="evidence" value="ECO:0007669"/>
    <property type="project" value="TreeGrafter"/>
</dbReference>
<comment type="cofactor">
    <cofactor evidence="1">
        <name>Ca(2+)</name>
        <dbReference type="ChEBI" id="CHEBI:29108"/>
    </cofactor>
</comment>
<dbReference type="EMBL" id="KZ613785">
    <property type="protein sequence ID" value="PMD61951.1"/>
    <property type="molecule type" value="Genomic_DNA"/>
</dbReference>
<evidence type="ECO:0000256" key="10">
    <source>
        <dbReference type="ARBA" id="ARBA00048605"/>
    </source>
</evidence>
<keyword evidence="6 11" id="KW-0378">Hydrolase</keyword>
<dbReference type="InterPro" id="IPR012341">
    <property type="entry name" value="6hp_glycosidase-like_sf"/>
</dbReference>
<comment type="catalytic activity">
    <reaction evidence="10">
        <text>N(4)-(alpha-D-Man-(1-&gt;2)-alpha-D-Man-(1-&gt;2)-alpha-D-Man-(1-&gt;3)-[alpha-D-Man-(1-&gt;2)-alpha-D-Man-(1-&gt;3)-[alpha-D-Man-(1-&gt;2)-alpha-D-Man-(1-&gt;6)]-alpha-D-Man-(1-&gt;6)]-beta-D-Man-(1-&gt;4)-beta-D-GlcNAc-(1-&gt;4)-beta-D-GlcNAc)-L-asparaginyl-[protein] (N-glucan mannose isomer 9A1,2,3B1,2,3) + 4 H2O = N(4)-(alpha-D-Man-(1-&gt;3)-[alpha-D-Man-(1-&gt;3)-[alpha-D-Man-(1-&gt;6)]-alpha-D-Man-(1-&gt;6)]-beta-D-Man-(1-&gt;4)-beta-D-GlcNAc-(1-&gt;4)-beta-D-GlcNAc)-L-asparaginyl-[protein] (N-glucan mannose isomer 5A1,2) + 4 beta-D-mannose</text>
        <dbReference type="Rhea" id="RHEA:56008"/>
        <dbReference type="Rhea" id="RHEA-COMP:14356"/>
        <dbReference type="Rhea" id="RHEA-COMP:14367"/>
        <dbReference type="ChEBI" id="CHEBI:15377"/>
        <dbReference type="ChEBI" id="CHEBI:28563"/>
        <dbReference type="ChEBI" id="CHEBI:59087"/>
        <dbReference type="ChEBI" id="CHEBI:139493"/>
        <dbReference type="EC" id="3.2.1.113"/>
    </reaction>
</comment>
<dbReference type="EC" id="3.2.1.113" evidence="4"/>
<dbReference type="STRING" id="1095630.A0A2J6TG04"/>